<dbReference type="PANTHER" id="PTHR24248:SF130">
    <property type="entry name" value="ALPHA-2B ADRENERGIC RECEPTOR"/>
    <property type="match status" value="1"/>
</dbReference>
<feature type="transmembrane region" description="Helical" evidence="14">
    <location>
        <begin position="343"/>
        <end position="361"/>
    </location>
</feature>
<dbReference type="PROSITE" id="PS50262">
    <property type="entry name" value="G_PROTEIN_RECEP_F1_2"/>
    <property type="match status" value="1"/>
</dbReference>
<feature type="transmembrane region" description="Helical" evidence="14">
    <location>
        <begin position="73"/>
        <end position="92"/>
    </location>
</feature>
<dbReference type="Ensembl" id="ENSNMLT00000021926.1">
    <property type="protein sequence ID" value="ENSNMLP00000019507.1"/>
    <property type="gene ID" value="ENSNMLG00000012819.1"/>
</dbReference>
<evidence type="ECO:0000256" key="13">
    <source>
        <dbReference type="SAM" id="MobiDB-lite"/>
    </source>
</evidence>
<dbReference type="Proteomes" id="UP000694523">
    <property type="component" value="Unplaced"/>
</dbReference>
<evidence type="ECO:0000313" key="17">
    <source>
        <dbReference type="Proteomes" id="UP000694523"/>
    </source>
</evidence>
<reference evidence="16" key="2">
    <citation type="submission" date="2025-09" db="UniProtKB">
        <authorList>
            <consortium name="Ensembl"/>
        </authorList>
    </citation>
    <scope>IDENTIFICATION</scope>
</reference>
<dbReference type="InterPro" id="IPR000276">
    <property type="entry name" value="GPCR_Rhodpsn"/>
</dbReference>
<comment type="subcellular location">
    <subcellularLocation>
        <location evidence="1">Cell membrane</location>
        <topology evidence="1">Multi-pass membrane protein</topology>
    </subcellularLocation>
</comment>
<evidence type="ECO:0000313" key="16">
    <source>
        <dbReference type="Ensembl" id="ENSNMLP00000019507.1"/>
    </source>
</evidence>
<feature type="compositionally biased region" description="Polar residues" evidence="13">
    <location>
        <begin position="242"/>
        <end position="251"/>
    </location>
</feature>
<evidence type="ECO:0000256" key="6">
    <source>
        <dbReference type="ARBA" id="ARBA00023040"/>
    </source>
</evidence>
<feature type="region of interest" description="Disordered" evidence="13">
    <location>
        <begin position="227"/>
        <end position="333"/>
    </location>
</feature>
<keyword evidence="4 12" id="KW-0812">Transmembrane</keyword>
<name>A0A8C6TEB0_9GOBI</name>
<feature type="transmembrane region" description="Helical" evidence="14">
    <location>
        <begin position="381"/>
        <end position="403"/>
    </location>
</feature>
<protein>
    <recommendedName>
        <fullName evidence="2">Alpha-2B adrenergic receptor</fullName>
    </recommendedName>
    <alternativeName>
        <fullName evidence="11">Alpha-2B adrenoreceptor</fullName>
    </alternativeName>
</protein>
<dbReference type="PROSITE" id="PS00237">
    <property type="entry name" value="G_PROTEIN_RECEP_F1_1"/>
    <property type="match status" value="1"/>
</dbReference>
<feature type="compositionally biased region" description="Polar residues" evidence="13">
    <location>
        <begin position="281"/>
        <end position="302"/>
    </location>
</feature>
<dbReference type="Pfam" id="PF00001">
    <property type="entry name" value="7tm_1"/>
    <property type="match status" value="1"/>
</dbReference>
<dbReference type="FunFam" id="1.20.1070.10:FF:000488">
    <property type="entry name" value="Adrenoceptor alpha 2B"/>
    <property type="match status" value="1"/>
</dbReference>
<dbReference type="FunFam" id="1.20.1070.10:FF:000100">
    <property type="entry name" value="alpha-2B adrenergic receptor"/>
    <property type="match status" value="1"/>
</dbReference>
<dbReference type="InterPro" id="IPR002233">
    <property type="entry name" value="ADR_fam"/>
</dbReference>
<evidence type="ECO:0000256" key="2">
    <source>
        <dbReference type="ARBA" id="ARBA00019305"/>
    </source>
</evidence>
<dbReference type="GO" id="GO:0005886">
    <property type="term" value="C:plasma membrane"/>
    <property type="evidence" value="ECO:0007669"/>
    <property type="project" value="UniProtKB-SubCell"/>
</dbReference>
<dbReference type="CDD" id="cd15321">
    <property type="entry name" value="7tmA_alpha2B_AR"/>
    <property type="match status" value="1"/>
</dbReference>
<evidence type="ECO:0000256" key="14">
    <source>
        <dbReference type="SAM" id="Phobius"/>
    </source>
</evidence>
<keyword evidence="17" id="KW-1185">Reference proteome</keyword>
<proteinExistence type="inferred from homology"/>
<keyword evidence="5 14" id="KW-1133">Transmembrane helix</keyword>
<dbReference type="InterPro" id="IPR017452">
    <property type="entry name" value="GPCR_Rhodpsn_7TM"/>
</dbReference>
<evidence type="ECO:0000256" key="10">
    <source>
        <dbReference type="ARBA" id="ARBA00023224"/>
    </source>
</evidence>
<reference evidence="16" key="1">
    <citation type="submission" date="2025-08" db="UniProtKB">
        <authorList>
            <consortium name="Ensembl"/>
        </authorList>
    </citation>
    <scope>IDENTIFICATION</scope>
</reference>
<evidence type="ECO:0000256" key="1">
    <source>
        <dbReference type="ARBA" id="ARBA00004651"/>
    </source>
</evidence>
<keyword evidence="3" id="KW-1003">Cell membrane</keyword>
<dbReference type="GO" id="GO:0004938">
    <property type="term" value="F:alpha2-adrenergic receptor activity"/>
    <property type="evidence" value="ECO:0007669"/>
    <property type="project" value="TreeGrafter"/>
</dbReference>
<evidence type="ECO:0000256" key="4">
    <source>
        <dbReference type="ARBA" id="ARBA00022692"/>
    </source>
</evidence>
<dbReference type="AlphaFoldDB" id="A0A8C6TEB0"/>
<keyword evidence="9 12" id="KW-0675">Receptor</keyword>
<dbReference type="GO" id="GO:0071881">
    <property type="term" value="P:adenylate cyclase-inhibiting adrenergic receptor signaling pathway"/>
    <property type="evidence" value="ECO:0007669"/>
    <property type="project" value="UniProtKB-ARBA"/>
</dbReference>
<organism evidence="16 17">
    <name type="scientific">Neogobius melanostomus</name>
    <name type="common">round goby</name>
    <dbReference type="NCBI Taxonomy" id="47308"/>
    <lineage>
        <taxon>Eukaryota</taxon>
        <taxon>Metazoa</taxon>
        <taxon>Chordata</taxon>
        <taxon>Craniata</taxon>
        <taxon>Vertebrata</taxon>
        <taxon>Euteleostomi</taxon>
        <taxon>Actinopterygii</taxon>
        <taxon>Neopterygii</taxon>
        <taxon>Teleostei</taxon>
        <taxon>Neoteleostei</taxon>
        <taxon>Acanthomorphata</taxon>
        <taxon>Gobiaria</taxon>
        <taxon>Gobiiformes</taxon>
        <taxon>Gobioidei</taxon>
        <taxon>Gobiidae</taxon>
        <taxon>Benthophilinae</taxon>
        <taxon>Neogobiini</taxon>
        <taxon>Neogobius</taxon>
    </lineage>
</organism>
<evidence type="ECO:0000256" key="3">
    <source>
        <dbReference type="ARBA" id="ARBA00022475"/>
    </source>
</evidence>
<dbReference type="PANTHER" id="PTHR24248">
    <property type="entry name" value="ADRENERGIC RECEPTOR-RELATED G-PROTEIN COUPLED RECEPTOR"/>
    <property type="match status" value="1"/>
</dbReference>
<feature type="transmembrane region" description="Helical" evidence="14">
    <location>
        <begin position="112"/>
        <end position="132"/>
    </location>
</feature>
<feature type="domain" description="G-protein coupled receptors family 1 profile" evidence="15">
    <location>
        <begin position="53"/>
        <end position="400"/>
    </location>
</feature>
<evidence type="ECO:0000256" key="9">
    <source>
        <dbReference type="ARBA" id="ARBA00023170"/>
    </source>
</evidence>
<dbReference type="SUPFAM" id="SSF81321">
    <property type="entry name" value="Family A G protein-coupled receptor-like"/>
    <property type="match status" value="1"/>
</dbReference>
<sequence length="434" mass="48458">KYNLSIGSHSSTISGVPSAPCNQSMLNLAPYSPEATAAFATAITLMVVFTIVGNVMVIIAVLTSRSLRGPQNLFLVSLAAADILVATLIIPFSLANELLGYWYFKSLWCEIYLALDVLFCTSSIVHLCAISLDRYLSISRVTYGRQRTPRRIKAAIVVVWLISAVISFPPLLSLNKSEKKDEELDRGPQCKLNEERWYILYSTIGSFFAPCLIMILVYIRIYQIAKQRTRRPPGEPRKDGGNSATPSQTPRQVHANGKDDEESTPPTTNKTAKIRPPTLAITPSPSHESEPSQNPTSNNLLQPPSRAITPDSSPHEPASPSSKSDSNPGAARRKAMMNREKRFTFVLAVVIGVFVVCWFPFFFSYSLQAVCPETCVIPDPLFTFFFWIGYCNSSLNPVIYTIFNKDFRNAFKRYCCILWKTPFCFVPQFGVTYN</sequence>
<keyword evidence="7 14" id="KW-0472">Membrane</keyword>
<evidence type="ECO:0000256" key="11">
    <source>
        <dbReference type="ARBA" id="ARBA00031735"/>
    </source>
</evidence>
<dbReference type="SMART" id="SM01381">
    <property type="entry name" value="7TM_GPCR_Srsx"/>
    <property type="match status" value="1"/>
</dbReference>
<evidence type="ECO:0000256" key="7">
    <source>
        <dbReference type="ARBA" id="ARBA00023136"/>
    </source>
</evidence>
<feature type="transmembrane region" description="Helical" evidence="14">
    <location>
        <begin position="35"/>
        <end position="61"/>
    </location>
</feature>
<comment type="similarity">
    <text evidence="12">Belongs to the G-protein coupled receptor 1 family.</text>
</comment>
<evidence type="ECO:0000256" key="5">
    <source>
        <dbReference type="ARBA" id="ARBA00022989"/>
    </source>
</evidence>
<dbReference type="Gene3D" id="1.20.1070.10">
    <property type="entry name" value="Rhodopsin 7-helix transmembrane proteins"/>
    <property type="match status" value="1"/>
</dbReference>
<keyword evidence="6 12" id="KW-0297">G-protein coupled receptor</keyword>
<dbReference type="PRINTS" id="PR01103">
    <property type="entry name" value="ADRENERGICR"/>
</dbReference>
<accession>A0A8C6TEB0</accession>
<evidence type="ECO:0000256" key="12">
    <source>
        <dbReference type="RuleBase" id="RU000688"/>
    </source>
</evidence>
<feature type="transmembrane region" description="Helical" evidence="14">
    <location>
        <begin position="198"/>
        <end position="221"/>
    </location>
</feature>
<evidence type="ECO:0000256" key="8">
    <source>
        <dbReference type="ARBA" id="ARBA00023157"/>
    </source>
</evidence>
<dbReference type="GO" id="GO:0051379">
    <property type="term" value="F:epinephrine binding"/>
    <property type="evidence" value="ECO:0007669"/>
    <property type="project" value="TreeGrafter"/>
</dbReference>
<dbReference type="PRINTS" id="PR00237">
    <property type="entry name" value="GPCRRHODOPSN"/>
</dbReference>
<keyword evidence="8" id="KW-1015">Disulfide bond</keyword>
<evidence type="ECO:0000259" key="15">
    <source>
        <dbReference type="PROSITE" id="PS50262"/>
    </source>
</evidence>
<keyword evidence="10 12" id="KW-0807">Transducer</keyword>
<feature type="transmembrane region" description="Helical" evidence="14">
    <location>
        <begin position="152"/>
        <end position="172"/>
    </location>
</feature>